<dbReference type="EMBL" id="IACM01142672">
    <property type="protein sequence ID" value="LAB40657.1"/>
    <property type="molecule type" value="Transcribed_RNA"/>
</dbReference>
<feature type="transmembrane region" description="Helical" evidence="1">
    <location>
        <begin position="61"/>
        <end position="77"/>
    </location>
</feature>
<feature type="transmembrane region" description="Helical" evidence="1">
    <location>
        <begin position="35"/>
        <end position="54"/>
    </location>
</feature>
<evidence type="ECO:0000313" key="2">
    <source>
        <dbReference type="EMBL" id="LAB40654.1"/>
    </source>
</evidence>
<evidence type="ECO:0000256" key="1">
    <source>
        <dbReference type="SAM" id="Phobius"/>
    </source>
</evidence>
<organism evidence="2">
    <name type="scientific">Micrurus spixii</name>
    <name type="common">Amazon coral snake</name>
    <dbReference type="NCBI Taxonomy" id="129469"/>
    <lineage>
        <taxon>Eukaryota</taxon>
        <taxon>Metazoa</taxon>
        <taxon>Chordata</taxon>
        <taxon>Craniata</taxon>
        <taxon>Vertebrata</taxon>
        <taxon>Euteleostomi</taxon>
        <taxon>Lepidosauria</taxon>
        <taxon>Squamata</taxon>
        <taxon>Bifurcata</taxon>
        <taxon>Unidentata</taxon>
        <taxon>Episquamata</taxon>
        <taxon>Toxicofera</taxon>
        <taxon>Serpentes</taxon>
        <taxon>Colubroidea</taxon>
        <taxon>Elapidae</taxon>
        <taxon>Elapinae</taxon>
        <taxon>Micrurus</taxon>
    </lineage>
</organism>
<dbReference type="AlphaFoldDB" id="A0A2D4N4N3"/>
<keyword evidence="1" id="KW-0472">Membrane</keyword>
<reference evidence="2" key="1">
    <citation type="submission" date="2017-07" db="EMBL/GenBank/DDBJ databases">
        <authorList>
            <person name="Mikheyev A."/>
            <person name="Grau M."/>
        </authorList>
    </citation>
    <scope>NUCLEOTIDE SEQUENCE</scope>
    <source>
        <tissue evidence="2">Venom_gland</tissue>
    </source>
</reference>
<dbReference type="EMBL" id="IACM01142671">
    <property type="protein sequence ID" value="LAB40654.1"/>
    <property type="molecule type" value="Transcribed_RNA"/>
</dbReference>
<protein>
    <submittedName>
        <fullName evidence="2">Uncharacterized protein</fullName>
    </submittedName>
</protein>
<feature type="transmembrane region" description="Helical" evidence="1">
    <location>
        <begin position="89"/>
        <end position="108"/>
    </location>
</feature>
<sequence length="120" mass="13286">MKWGWPVTVLCIPATSQSVAPLQPMQNRNQTPLCAQMLIGIITTSRIAFFLHLLKASQGGRIMLLLLLLFIIIWPLNNSKMLYPVGPSGFSWSTPCLIHTMLYSLIALSVHAKSSQTCCT</sequence>
<keyword evidence="1" id="KW-0812">Transmembrane</keyword>
<name>A0A2D4N4N3_9SAUR</name>
<keyword evidence="1" id="KW-1133">Transmembrane helix</keyword>
<accession>A0A2D4N4N3</accession>
<proteinExistence type="predicted"/>
<reference evidence="2" key="2">
    <citation type="submission" date="2017-11" db="EMBL/GenBank/DDBJ databases">
        <title>Coralsnake Venomics: Analyses of Venom Gland Transcriptomes and Proteomes of Six Brazilian Taxa.</title>
        <authorList>
            <person name="Aird S.D."/>
            <person name="Jorge da Silva N."/>
            <person name="Qiu L."/>
            <person name="Villar-Briones A."/>
            <person name="Aparecida-Saddi V."/>
            <person name="Campos-Telles M.P."/>
            <person name="Grau M."/>
            <person name="Mikheyev A.S."/>
        </authorList>
    </citation>
    <scope>NUCLEOTIDE SEQUENCE</scope>
    <source>
        <tissue evidence="2">Venom_gland</tissue>
    </source>
</reference>